<keyword evidence="7" id="KW-1185">Reference proteome</keyword>
<organism evidence="6 7">
    <name type="scientific">Enterobacillus tribolii</name>
    <dbReference type="NCBI Taxonomy" id="1487935"/>
    <lineage>
        <taxon>Bacteria</taxon>
        <taxon>Pseudomonadati</taxon>
        <taxon>Pseudomonadota</taxon>
        <taxon>Gammaproteobacteria</taxon>
        <taxon>Enterobacterales</taxon>
        <taxon>Hafniaceae</taxon>
        <taxon>Enterobacillus</taxon>
    </lineage>
</organism>
<dbReference type="GO" id="GO:0003700">
    <property type="term" value="F:DNA-binding transcription factor activity"/>
    <property type="evidence" value="ECO:0007669"/>
    <property type="project" value="InterPro"/>
</dbReference>
<dbReference type="PANTHER" id="PTHR30118:SF11">
    <property type="entry name" value="HTH-TYPE TRANSCRIPTIONAL REGULATOR YIDZ"/>
    <property type="match status" value="1"/>
</dbReference>
<dbReference type="GO" id="GO:0003677">
    <property type="term" value="F:DNA binding"/>
    <property type="evidence" value="ECO:0007669"/>
    <property type="project" value="UniProtKB-KW"/>
</dbReference>
<proteinExistence type="inferred from homology"/>
<dbReference type="Pfam" id="PF03466">
    <property type="entry name" value="LysR_substrate"/>
    <property type="match status" value="1"/>
</dbReference>
<dbReference type="PROSITE" id="PS50931">
    <property type="entry name" value="HTH_LYSR"/>
    <property type="match status" value="1"/>
</dbReference>
<dbReference type="InterPro" id="IPR050389">
    <property type="entry name" value="LysR-type_TF"/>
</dbReference>
<sequence>MYDIDMSTIHVFLTVMDTRSVTLAAELLGSSGASVSRALNKMRERFNDPLFIRTKHGLEPTAVALNITPNLSRALASMQQAISTSGSVSQDDRRRIRIKLCASPVMEFYLLQALQAQQYNFRHVTLLTETHDGDLSKDISRLRARKIDLSLTPQKYADWTIANEPVMEVRPVVLCRKGHPRIGPGFTMAQLEQEEYLSSTMWPSLFADNEVLNPRNKMPIYSSTSLLNLMLLAATSDSILLCSAHFARPFARLMEVQVLEMPESHAVGTIYAHYHKSRSAEPHIMELVDYLRRYAADQDVLPQGR</sequence>
<dbReference type="AlphaFoldDB" id="A0A370QU60"/>
<name>A0A370QU60_9GAMM</name>
<dbReference type="InterPro" id="IPR000847">
    <property type="entry name" value="LysR_HTH_N"/>
</dbReference>
<dbReference type="Proteomes" id="UP000254848">
    <property type="component" value="Unassembled WGS sequence"/>
</dbReference>
<reference evidence="6 7" key="1">
    <citation type="submission" date="2018-07" db="EMBL/GenBank/DDBJ databases">
        <title>Genomic Encyclopedia of Type Strains, Phase IV (KMG-IV): sequencing the most valuable type-strain genomes for metagenomic binning, comparative biology and taxonomic classification.</title>
        <authorList>
            <person name="Goeker M."/>
        </authorList>
    </citation>
    <scope>NUCLEOTIDE SEQUENCE [LARGE SCALE GENOMIC DNA]</scope>
    <source>
        <strain evidence="6 7">DSM 103736</strain>
    </source>
</reference>
<dbReference type="SUPFAM" id="SSF46785">
    <property type="entry name" value="Winged helix' DNA-binding domain"/>
    <property type="match status" value="1"/>
</dbReference>
<dbReference type="EMBL" id="QRAP01000003">
    <property type="protein sequence ID" value="RDK92796.1"/>
    <property type="molecule type" value="Genomic_DNA"/>
</dbReference>
<evidence type="ECO:0000256" key="4">
    <source>
        <dbReference type="ARBA" id="ARBA00023163"/>
    </source>
</evidence>
<dbReference type="Gene3D" id="1.10.10.10">
    <property type="entry name" value="Winged helix-like DNA-binding domain superfamily/Winged helix DNA-binding domain"/>
    <property type="match status" value="1"/>
</dbReference>
<dbReference type="Gene3D" id="3.40.190.10">
    <property type="entry name" value="Periplasmic binding protein-like II"/>
    <property type="match status" value="2"/>
</dbReference>
<gene>
    <name evidence="6" type="ORF">C8D90_103188</name>
</gene>
<dbReference type="SUPFAM" id="SSF53850">
    <property type="entry name" value="Periplasmic binding protein-like II"/>
    <property type="match status" value="1"/>
</dbReference>
<comment type="caution">
    <text evidence="6">The sequence shown here is derived from an EMBL/GenBank/DDBJ whole genome shotgun (WGS) entry which is preliminary data.</text>
</comment>
<dbReference type="Pfam" id="PF00126">
    <property type="entry name" value="HTH_1"/>
    <property type="match status" value="1"/>
</dbReference>
<evidence type="ECO:0000256" key="1">
    <source>
        <dbReference type="ARBA" id="ARBA00009437"/>
    </source>
</evidence>
<feature type="domain" description="HTH lysR-type" evidence="5">
    <location>
        <begin position="4"/>
        <end position="61"/>
    </location>
</feature>
<evidence type="ECO:0000256" key="3">
    <source>
        <dbReference type="ARBA" id="ARBA00023125"/>
    </source>
</evidence>
<evidence type="ECO:0000259" key="5">
    <source>
        <dbReference type="PROSITE" id="PS50931"/>
    </source>
</evidence>
<dbReference type="InterPro" id="IPR005119">
    <property type="entry name" value="LysR_subst-bd"/>
</dbReference>
<keyword evidence="2" id="KW-0805">Transcription regulation</keyword>
<keyword evidence="4" id="KW-0804">Transcription</keyword>
<keyword evidence="3 6" id="KW-0238">DNA-binding</keyword>
<evidence type="ECO:0000313" key="6">
    <source>
        <dbReference type="EMBL" id="RDK92796.1"/>
    </source>
</evidence>
<dbReference type="RefSeq" id="WP_115457986.1">
    <property type="nucleotide sequence ID" value="NZ_QRAP01000003.1"/>
</dbReference>
<evidence type="ECO:0000313" key="7">
    <source>
        <dbReference type="Proteomes" id="UP000254848"/>
    </source>
</evidence>
<dbReference type="InterPro" id="IPR036390">
    <property type="entry name" value="WH_DNA-bd_sf"/>
</dbReference>
<protein>
    <submittedName>
        <fullName evidence="6">DNA-binding transcriptional LysR family regulator</fullName>
    </submittedName>
</protein>
<comment type="similarity">
    <text evidence="1">Belongs to the LysR transcriptional regulatory family.</text>
</comment>
<dbReference type="OrthoDB" id="5897503at2"/>
<dbReference type="InterPro" id="IPR036388">
    <property type="entry name" value="WH-like_DNA-bd_sf"/>
</dbReference>
<dbReference type="PANTHER" id="PTHR30118">
    <property type="entry name" value="HTH-TYPE TRANSCRIPTIONAL REGULATOR LEUO-RELATED"/>
    <property type="match status" value="1"/>
</dbReference>
<accession>A0A370QU60</accession>
<evidence type="ECO:0000256" key="2">
    <source>
        <dbReference type="ARBA" id="ARBA00023015"/>
    </source>
</evidence>